<comment type="caution">
    <text evidence="7">The sequence shown here is derived from an EMBL/GenBank/DDBJ whole genome shotgun (WGS) entry which is preliminary data.</text>
</comment>
<dbReference type="Gene3D" id="3.40.50.150">
    <property type="entry name" value="Vaccinia Virus protein VP39"/>
    <property type="match status" value="1"/>
</dbReference>
<dbReference type="PANTHER" id="PTHR11265">
    <property type="entry name" value="S-ADENOSYL-METHYLTRANSFERASE MRAW"/>
    <property type="match status" value="1"/>
</dbReference>
<keyword evidence="8" id="KW-1185">Reference proteome</keyword>
<dbReference type="EC" id="2.1.1.199" evidence="6"/>
<dbReference type="Gene3D" id="1.10.150.170">
    <property type="entry name" value="Putative methyltransferase TM0872, insert domain"/>
    <property type="match status" value="1"/>
</dbReference>
<evidence type="ECO:0000313" key="7">
    <source>
        <dbReference type="EMBL" id="CAE6697979.1"/>
    </source>
</evidence>
<evidence type="ECO:0000313" key="8">
    <source>
        <dbReference type="Proteomes" id="UP000675880"/>
    </source>
</evidence>
<dbReference type="PANTHER" id="PTHR11265:SF0">
    <property type="entry name" value="12S RRNA N4-METHYLCYTIDINE METHYLTRANSFERASE"/>
    <property type="match status" value="1"/>
</dbReference>
<dbReference type="NCBIfam" id="TIGR00006">
    <property type="entry name" value="16S rRNA (cytosine(1402)-N(4))-methyltransferase RsmH"/>
    <property type="match status" value="1"/>
</dbReference>
<keyword evidence="3 6" id="KW-0489">Methyltransferase</keyword>
<dbReference type="SUPFAM" id="SSF53335">
    <property type="entry name" value="S-adenosyl-L-methionine-dependent methyltransferases"/>
    <property type="match status" value="1"/>
</dbReference>
<comment type="caution">
    <text evidence="6">Lacks conserved residue(s) required for the propagation of feature annotation.</text>
</comment>
<feature type="binding site" evidence="6">
    <location>
        <position position="150"/>
    </location>
    <ligand>
        <name>S-adenosyl-L-methionine</name>
        <dbReference type="ChEBI" id="CHEBI:59789"/>
    </ligand>
</feature>
<keyword evidence="5 6" id="KW-0949">S-adenosyl-L-methionine</keyword>
<sequence length="374" mass="41669">MEIHKLVGVFPTDLSTIVDNFPARILPGVHASKSNNILDKLRQNLLTAVWLGVYSSQCVGKSGWKWIMNSARESHEPVLVDEIVFWLQCKPGGVYVDCTLGYAGLATRILERTAPNGILIGIDRDATALSESRSRLQDLLPRVHLRHANFSELKAVVADSGFSQVDGVIFDLGVSSPQLDRPERGFSFREDGPLDMRMDQREGRTAADLVRDLPESELADLIYQLGEERYSRRIARAIVQARMQGAIRTTGELTAVVERAVPASYRHGRIHCATRTFQALRIAVNRELDVLEPALRDAVDLLVPGGRVCAISFHSLEDRVVKHTFRAMANEPESSVTVLTKKPVVASDDERHHNPRSRSAKLRVVERIAKESMP</sequence>
<name>A0ABN7KKE2_9BACT</name>
<dbReference type="GO" id="GO:0032259">
    <property type="term" value="P:methylation"/>
    <property type="evidence" value="ECO:0007669"/>
    <property type="project" value="UniProtKB-KW"/>
</dbReference>
<comment type="function">
    <text evidence="6">Specifically methylates the N4 position of cytidine in position 1402 (C1402) of 16S rRNA.</text>
</comment>
<dbReference type="SUPFAM" id="SSF81799">
    <property type="entry name" value="Putative methyltransferase TM0872, insert domain"/>
    <property type="match status" value="1"/>
</dbReference>
<proteinExistence type="inferred from homology"/>
<dbReference type="InterPro" id="IPR029063">
    <property type="entry name" value="SAM-dependent_MTases_sf"/>
</dbReference>
<feature type="binding site" evidence="6">
    <location>
        <position position="123"/>
    </location>
    <ligand>
        <name>S-adenosyl-L-methionine</name>
        <dbReference type="ChEBI" id="CHEBI:59789"/>
    </ligand>
</feature>
<comment type="subcellular location">
    <subcellularLocation>
        <location evidence="6">Cytoplasm</location>
    </subcellularLocation>
</comment>
<keyword evidence="2 6" id="KW-0698">rRNA processing</keyword>
<evidence type="ECO:0000256" key="6">
    <source>
        <dbReference type="HAMAP-Rule" id="MF_01007"/>
    </source>
</evidence>
<evidence type="ECO:0000256" key="1">
    <source>
        <dbReference type="ARBA" id="ARBA00010396"/>
    </source>
</evidence>
<gene>
    <name evidence="6 7" type="primary">rsmH</name>
    <name evidence="7" type="ORF">NSPZN2_10562</name>
</gene>
<dbReference type="HAMAP" id="MF_01007">
    <property type="entry name" value="16SrRNA_methyltr_H"/>
    <property type="match status" value="1"/>
</dbReference>
<comment type="similarity">
    <text evidence="1 6">Belongs to the methyltransferase superfamily. RsmH family.</text>
</comment>
<feature type="binding site" evidence="6">
    <location>
        <position position="178"/>
    </location>
    <ligand>
        <name>S-adenosyl-L-methionine</name>
        <dbReference type="ChEBI" id="CHEBI:59789"/>
    </ligand>
</feature>
<dbReference type="GO" id="GO:0008168">
    <property type="term" value="F:methyltransferase activity"/>
    <property type="evidence" value="ECO:0007669"/>
    <property type="project" value="UniProtKB-KW"/>
</dbReference>
<comment type="catalytic activity">
    <reaction evidence="6">
        <text>cytidine(1402) in 16S rRNA + S-adenosyl-L-methionine = N(4)-methylcytidine(1402) in 16S rRNA + S-adenosyl-L-homocysteine + H(+)</text>
        <dbReference type="Rhea" id="RHEA:42928"/>
        <dbReference type="Rhea" id="RHEA-COMP:10286"/>
        <dbReference type="Rhea" id="RHEA-COMP:10287"/>
        <dbReference type="ChEBI" id="CHEBI:15378"/>
        <dbReference type="ChEBI" id="CHEBI:57856"/>
        <dbReference type="ChEBI" id="CHEBI:59789"/>
        <dbReference type="ChEBI" id="CHEBI:74506"/>
        <dbReference type="ChEBI" id="CHEBI:82748"/>
        <dbReference type="EC" id="2.1.1.199"/>
    </reaction>
</comment>
<dbReference type="Pfam" id="PF01795">
    <property type="entry name" value="Methyltransf_5"/>
    <property type="match status" value="1"/>
</dbReference>
<keyword evidence="4 6" id="KW-0808">Transferase</keyword>
<keyword evidence="6" id="KW-0963">Cytoplasm</keyword>
<dbReference type="Proteomes" id="UP000675880">
    <property type="component" value="Unassembled WGS sequence"/>
</dbReference>
<dbReference type="InterPro" id="IPR002903">
    <property type="entry name" value="RsmH"/>
</dbReference>
<evidence type="ECO:0000256" key="3">
    <source>
        <dbReference type="ARBA" id="ARBA00022603"/>
    </source>
</evidence>
<evidence type="ECO:0000256" key="4">
    <source>
        <dbReference type="ARBA" id="ARBA00022679"/>
    </source>
</evidence>
<organism evidence="7 8">
    <name type="scientific">Nitrospira defluvii</name>
    <dbReference type="NCBI Taxonomy" id="330214"/>
    <lineage>
        <taxon>Bacteria</taxon>
        <taxon>Pseudomonadati</taxon>
        <taxon>Nitrospirota</taxon>
        <taxon>Nitrospiria</taxon>
        <taxon>Nitrospirales</taxon>
        <taxon>Nitrospiraceae</taxon>
        <taxon>Nitrospira</taxon>
    </lineage>
</organism>
<evidence type="ECO:0000256" key="2">
    <source>
        <dbReference type="ARBA" id="ARBA00022552"/>
    </source>
</evidence>
<evidence type="ECO:0000256" key="5">
    <source>
        <dbReference type="ARBA" id="ARBA00022691"/>
    </source>
</evidence>
<feature type="binding site" evidence="6">
    <location>
        <position position="171"/>
    </location>
    <ligand>
        <name>S-adenosyl-L-methionine</name>
        <dbReference type="ChEBI" id="CHEBI:59789"/>
    </ligand>
</feature>
<dbReference type="EMBL" id="CAJNBJ010000001">
    <property type="protein sequence ID" value="CAE6697979.1"/>
    <property type="molecule type" value="Genomic_DNA"/>
</dbReference>
<reference evidence="7 8" key="1">
    <citation type="submission" date="2021-02" db="EMBL/GenBank/DDBJ databases">
        <authorList>
            <person name="Han P."/>
        </authorList>
    </citation>
    <scope>NUCLEOTIDE SEQUENCE [LARGE SCALE GENOMIC DNA]</scope>
    <source>
        <strain evidence="7">Candidatus Nitrospira sp. ZN2</strain>
    </source>
</reference>
<accession>A0ABN7KKE2</accession>
<protein>
    <recommendedName>
        <fullName evidence="6">Ribosomal RNA small subunit methyltransferase H</fullName>
        <ecNumber evidence="6">2.1.1.199</ecNumber>
    </recommendedName>
    <alternativeName>
        <fullName evidence="6">16S rRNA m(4)C1402 methyltransferase</fullName>
    </alternativeName>
    <alternativeName>
        <fullName evidence="6">rRNA (cytosine-N(4)-)-methyltransferase RsmH</fullName>
    </alternativeName>
</protein>
<dbReference type="InterPro" id="IPR023397">
    <property type="entry name" value="SAM-dep_MeTrfase_MraW_recog"/>
</dbReference>